<name>A0ABV2TIC0_9RHOO</name>
<dbReference type="NCBIfam" id="NF033681">
    <property type="entry name" value="ExeM_NucH_DNase"/>
    <property type="match status" value="1"/>
</dbReference>
<keyword evidence="1 2" id="KW-0732">Signal</keyword>
<evidence type="ECO:0000256" key="2">
    <source>
        <dbReference type="SAM" id="SignalP"/>
    </source>
</evidence>
<dbReference type="Pfam" id="PF00932">
    <property type="entry name" value="LTD"/>
    <property type="match status" value="1"/>
</dbReference>
<comment type="caution">
    <text evidence="4">The sequence shown here is derived from an EMBL/GenBank/DDBJ whole genome shotgun (WGS) entry which is preliminary data.</text>
</comment>
<dbReference type="PROSITE" id="PS51257">
    <property type="entry name" value="PROKAR_LIPOPROTEIN"/>
    <property type="match status" value="1"/>
</dbReference>
<dbReference type="InterPro" id="IPR036691">
    <property type="entry name" value="Endo/exonu/phosph_ase_sf"/>
</dbReference>
<dbReference type="SUPFAM" id="SSF74853">
    <property type="entry name" value="Lamin A/C globular tail domain"/>
    <property type="match status" value="1"/>
</dbReference>
<keyword evidence="4" id="KW-0540">Nuclease</keyword>
<dbReference type="InterPro" id="IPR014755">
    <property type="entry name" value="Cu-Rt/internalin_Ig-like"/>
</dbReference>
<dbReference type="InterPro" id="IPR047971">
    <property type="entry name" value="ExeM-like"/>
</dbReference>
<dbReference type="EMBL" id="JBEWZI010000004">
    <property type="protein sequence ID" value="MET7013654.1"/>
    <property type="molecule type" value="Genomic_DNA"/>
</dbReference>
<feature type="signal peptide" evidence="2">
    <location>
        <begin position="1"/>
        <end position="27"/>
    </location>
</feature>
<dbReference type="Pfam" id="PF03372">
    <property type="entry name" value="Exo_endo_phos"/>
    <property type="match status" value="1"/>
</dbReference>
<dbReference type="Gene3D" id="3.60.10.10">
    <property type="entry name" value="Endonuclease/exonuclease/phosphatase"/>
    <property type="match status" value="1"/>
</dbReference>
<dbReference type="Pfam" id="PF13205">
    <property type="entry name" value="Big_5"/>
    <property type="match status" value="1"/>
</dbReference>
<evidence type="ECO:0000313" key="4">
    <source>
        <dbReference type="EMBL" id="MET7013654.1"/>
    </source>
</evidence>
<evidence type="ECO:0000313" key="5">
    <source>
        <dbReference type="Proteomes" id="UP001549691"/>
    </source>
</evidence>
<keyword evidence="4" id="KW-0255">Endonuclease</keyword>
<sequence>MSLCSRAHCYALFALFGCFCAPQIAQAAYSDLIISEYVEGSSNNKAIELFNGTAVAIDLSAYQIRMYFNGATTASTNITLSGSLAAGSTFVLAHGSAVLGVTPDQINSSSWFNGDDAIVLVKNSVVIDSIGQLGSDPGSEWGTGLLSTADNSLRRKTSVTSGRTDSTAAFDPSLEWEGFATNSFDDLGKYSAAAGGADQAPTVSSTSPANNSSSVATTGALTVTFSEPVNLASGWYALNCSASGIKTATVSGGNTSFVLTPSVFFSAGESCTLTINGAQISDVDQDDSVADTMLADYAVSFTVAGLTSACDAAYTPAYAIQGRGATSPLSGVVTTKGVVVADFEGASPALRGFYLQDLAGDGDPATSDAVFVFSNGADLASQGQIVRVTGTVSEYQGQTQIAASAVESCGLGSVAPTDVYLSAADADYLERFEGMLVRLPQTLYVTEHYQLGRFGQLTLSANERLRQPTNVVAPGAEALALQAQNALASIILDDASNAQNPDPIIFGRGGQPLSASNSLRGGDTVRDLAGVMTYTWSGNAASANAWRVRPVGATQPDFQAVNSRPDQSPNVGGRLRVAGMNVLNFFNSFSGCAGGVGGAAMDCRGAENANEFARQSAKTVAALVEMDADVVGLVEIENDGYGASSAQRYLVDQLNAATAAGTYQLIDVDARSGQLNAMGSDAIKVAFIYKPAKVSPVGSTAVLNSTAFVNAGDSAPRNRPALAQAFEQADGERFIAVINHFKSKGSACDAPDAGDGQANCNAVRVQAANLLRSWLAGNPTGTGDPDVLILGDLNSYAKEDPISAFTGNGWINLIEAFNGEHAYSYVFDGQWGYLDHALASSTLAPQVAGVADWHVNADEPVTLDYNTNFKSVAQQLSLYAADPFRNSDHDPVIVGLDLVPAGTCMHPDTSSTVMLGSYDSGVSNRVMAKRCSIDDLIADETAWSSQTAFLTHVSKVSFDLLKQGQISAAERSKLMSAAQKSGIGKAPLLN</sequence>
<dbReference type="RefSeq" id="WP_354600117.1">
    <property type="nucleotide sequence ID" value="NZ_JBEWZI010000004.1"/>
</dbReference>
<accession>A0ABV2TIC0</accession>
<keyword evidence="5" id="KW-1185">Reference proteome</keyword>
<dbReference type="CDD" id="cd10283">
    <property type="entry name" value="MnuA_DNase1-like"/>
    <property type="match status" value="1"/>
</dbReference>
<feature type="domain" description="LTD" evidence="3">
    <location>
        <begin position="22"/>
        <end position="163"/>
    </location>
</feature>
<dbReference type="InterPro" id="IPR032812">
    <property type="entry name" value="SbsA_Ig"/>
</dbReference>
<dbReference type="InterPro" id="IPR005135">
    <property type="entry name" value="Endo/exonuclease/phosphatase"/>
</dbReference>
<dbReference type="SUPFAM" id="SSF56219">
    <property type="entry name" value="DNase I-like"/>
    <property type="match status" value="1"/>
</dbReference>
<dbReference type="CDD" id="cd04486">
    <property type="entry name" value="YhcR_OBF_like"/>
    <property type="match status" value="1"/>
</dbReference>
<reference evidence="4 5" key="1">
    <citation type="submission" date="2024-07" db="EMBL/GenBank/DDBJ databases">
        <title>Uliginosibacterium flavum JJ3220;KACC:17644.</title>
        <authorList>
            <person name="Kim M.K."/>
        </authorList>
    </citation>
    <scope>NUCLEOTIDE SEQUENCE [LARGE SCALE GENOMIC DNA]</scope>
    <source>
        <strain evidence="4 5">KACC:17644</strain>
    </source>
</reference>
<evidence type="ECO:0000259" key="3">
    <source>
        <dbReference type="PROSITE" id="PS51841"/>
    </source>
</evidence>
<dbReference type="PANTHER" id="PTHR42834:SF1">
    <property type="entry name" value="ENDONUCLEASE_EXONUCLEASE_PHOSPHATASE FAMILY PROTEIN (AFU_ORTHOLOGUE AFUA_3G09210)"/>
    <property type="match status" value="1"/>
</dbReference>
<dbReference type="InterPro" id="IPR001322">
    <property type="entry name" value="Lamin_tail_dom"/>
</dbReference>
<dbReference type="PANTHER" id="PTHR42834">
    <property type="entry name" value="ENDONUCLEASE/EXONUCLEASE/PHOSPHATASE FAMILY PROTEIN (AFU_ORTHOLOGUE AFUA_3G09210)"/>
    <property type="match status" value="1"/>
</dbReference>
<gene>
    <name evidence="4" type="ORF">ABXR19_05595</name>
</gene>
<dbReference type="Proteomes" id="UP001549691">
    <property type="component" value="Unassembled WGS sequence"/>
</dbReference>
<protein>
    <submittedName>
        <fullName evidence="4">ExeM/NucH family extracellular endonuclease</fullName>
    </submittedName>
</protein>
<evidence type="ECO:0000256" key="1">
    <source>
        <dbReference type="ARBA" id="ARBA00022729"/>
    </source>
</evidence>
<dbReference type="PROSITE" id="PS51841">
    <property type="entry name" value="LTD"/>
    <property type="match status" value="1"/>
</dbReference>
<organism evidence="4 5">
    <name type="scientific">Uliginosibacterium flavum</name>
    <dbReference type="NCBI Taxonomy" id="1396831"/>
    <lineage>
        <taxon>Bacteria</taxon>
        <taxon>Pseudomonadati</taxon>
        <taxon>Pseudomonadota</taxon>
        <taxon>Betaproteobacteria</taxon>
        <taxon>Rhodocyclales</taxon>
        <taxon>Zoogloeaceae</taxon>
        <taxon>Uliginosibacterium</taxon>
    </lineage>
</organism>
<dbReference type="Gene3D" id="2.60.40.1220">
    <property type="match status" value="1"/>
</dbReference>
<proteinExistence type="predicted"/>
<keyword evidence="4" id="KW-0378">Hydrolase</keyword>
<dbReference type="InterPro" id="IPR036415">
    <property type="entry name" value="Lamin_tail_dom_sf"/>
</dbReference>
<dbReference type="GO" id="GO:0004519">
    <property type="term" value="F:endonuclease activity"/>
    <property type="evidence" value="ECO:0007669"/>
    <property type="project" value="UniProtKB-KW"/>
</dbReference>
<feature type="chain" id="PRO_5046947379" evidence="2">
    <location>
        <begin position="28"/>
        <end position="990"/>
    </location>
</feature>